<protein>
    <submittedName>
        <fullName evidence="1">Uncharacterized protein</fullName>
    </submittedName>
</protein>
<dbReference type="Proteomes" id="UP000194873">
    <property type="component" value="Unassembled WGS sequence"/>
</dbReference>
<evidence type="ECO:0000313" key="2">
    <source>
        <dbReference type="Proteomes" id="UP000194873"/>
    </source>
</evidence>
<evidence type="ECO:0000313" key="1">
    <source>
        <dbReference type="EMBL" id="OUJ70010.1"/>
    </source>
</evidence>
<name>A0A243W6H2_9BACT</name>
<dbReference type="AlphaFoldDB" id="A0A243W6H2"/>
<keyword evidence="2" id="KW-1185">Reference proteome</keyword>
<sequence>MLQRATSHVTKHYIAEAFGAAQDPRVVPVLIRAAKLPLNQDYNATYFWACEHYDCSAYLPFFVQFLLQSQDAGEAMMACVAVIEAMKGPFTSPLVKRAITKLLQERRPAMVGELQAQHALFRTQAAYALLDTYFDQVNQAWKTEKGVTWTFYEGLSRKREGQHDD</sequence>
<reference evidence="1 2" key="1">
    <citation type="submission" date="2017-01" db="EMBL/GenBank/DDBJ databases">
        <title>A new Hymenobacter.</title>
        <authorList>
            <person name="Liang Y."/>
            <person name="Feng F."/>
        </authorList>
    </citation>
    <scope>NUCLEOTIDE SEQUENCE [LARGE SCALE GENOMIC DNA]</scope>
    <source>
        <strain evidence="1">MIMBbqt21</strain>
    </source>
</reference>
<comment type="caution">
    <text evidence="1">The sequence shown here is derived from an EMBL/GenBank/DDBJ whole genome shotgun (WGS) entry which is preliminary data.</text>
</comment>
<organism evidence="1 2">
    <name type="scientific">Hymenobacter crusticola</name>
    <dbReference type="NCBI Taxonomy" id="1770526"/>
    <lineage>
        <taxon>Bacteria</taxon>
        <taxon>Pseudomonadati</taxon>
        <taxon>Bacteroidota</taxon>
        <taxon>Cytophagia</taxon>
        <taxon>Cytophagales</taxon>
        <taxon>Hymenobacteraceae</taxon>
        <taxon>Hymenobacter</taxon>
    </lineage>
</organism>
<accession>A0A243W6H2</accession>
<gene>
    <name evidence="1" type="ORF">BXP70_25390</name>
</gene>
<dbReference type="EMBL" id="MTSE01000027">
    <property type="protein sequence ID" value="OUJ70010.1"/>
    <property type="molecule type" value="Genomic_DNA"/>
</dbReference>
<proteinExistence type="predicted"/>
<dbReference type="OrthoDB" id="884638at2"/>
<dbReference type="RefSeq" id="WP_086596928.1">
    <property type="nucleotide sequence ID" value="NZ_MTSE01000027.1"/>
</dbReference>